<dbReference type="Gene3D" id="1.20.1440.130">
    <property type="entry name" value="VKOR domain"/>
    <property type="match status" value="1"/>
</dbReference>
<dbReference type="KEGG" id="ote:Oter_2257"/>
<gene>
    <name evidence="12" type="ordered locus">Oter_2257</name>
</gene>
<dbReference type="PANTHER" id="PTHR34573">
    <property type="entry name" value="VKC DOMAIN-CONTAINING PROTEIN"/>
    <property type="match status" value="1"/>
</dbReference>
<feature type="transmembrane region" description="Helical" evidence="10">
    <location>
        <begin position="67"/>
        <end position="90"/>
    </location>
</feature>
<protein>
    <submittedName>
        <fullName evidence="12">Vitamin K epoxide reductase</fullName>
    </submittedName>
</protein>
<evidence type="ECO:0000256" key="1">
    <source>
        <dbReference type="ARBA" id="ARBA00004141"/>
    </source>
</evidence>
<feature type="domain" description="Vitamin K epoxide reductase" evidence="11">
    <location>
        <begin position="16"/>
        <end position="154"/>
    </location>
</feature>
<evidence type="ECO:0000256" key="4">
    <source>
        <dbReference type="ARBA" id="ARBA00022719"/>
    </source>
</evidence>
<dbReference type="PANTHER" id="PTHR34573:SF1">
    <property type="entry name" value="VITAMIN K EPOXIDE REDUCTASE DOMAIN-CONTAINING PROTEIN"/>
    <property type="match status" value="1"/>
</dbReference>
<organism evidence="12 13">
    <name type="scientific">Opitutus terrae (strain DSM 11246 / JCM 15787 / PB90-1)</name>
    <dbReference type="NCBI Taxonomy" id="452637"/>
    <lineage>
        <taxon>Bacteria</taxon>
        <taxon>Pseudomonadati</taxon>
        <taxon>Verrucomicrobiota</taxon>
        <taxon>Opitutia</taxon>
        <taxon>Opitutales</taxon>
        <taxon>Opitutaceae</taxon>
        <taxon>Opitutus</taxon>
    </lineage>
</organism>
<dbReference type="InterPro" id="IPR038354">
    <property type="entry name" value="VKOR_sf"/>
</dbReference>
<evidence type="ECO:0000256" key="3">
    <source>
        <dbReference type="ARBA" id="ARBA00022692"/>
    </source>
</evidence>
<sequence>MPPHESPPRPRSLRAWPWWRWALTALSALGLALSSYLSWHALAGGAMLGCGGGSPCDDVLNSRWSMIAGILPVSGLAAGAYLAMLVCSLAIGPANPAPVRRLAWDALQVLTGAAAGSAVWFTIVQKWIVGAFCPYCMATHLTGLVLTVLVIWRVLRAAEDDFTDAPVVAGIAAPGRPQRGQLPPHARTSGFRLSVLRRLSPVLIGVALAAILVAAQIALAPTSMYRGGESQNQPAALDPHAVPLVGSPDARYIVTLLFDYQCAHCQQLHLMLSEAVRRYEGQLAFALCPAPLNTRCNPYVPRDVDEFKDSCELARIALTVWRADRTAFPAFEDWMYTFDSGDRWRPRTVTDATTKAIELVGRAKFDAASNDPWIDRYLQASVRIYGDTMQNGIGGVPKLVFGPRWVSPQPRDAADLVSILQTRLGLPHPAPAPSPTVH</sequence>
<keyword evidence="8" id="KW-1015">Disulfide bond</keyword>
<dbReference type="SMART" id="SM00756">
    <property type="entry name" value="VKc"/>
    <property type="match status" value="1"/>
</dbReference>
<evidence type="ECO:0000256" key="6">
    <source>
        <dbReference type="ARBA" id="ARBA00023002"/>
    </source>
</evidence>
<keyword evidence="9" id="KW-0676">Redox-active center</keyword>
<proteinExistence type="inferred from homology"/>
<feature type="transmembrane region" description="Helical" evidence="10">
    <location>
        <begin position="127"/>
        <end position="152"/>
    </location>
</feature>
<evidence type="ECO:0000256" key="5">
    <source>
        <dbReference type="ARBA" id="ARBA00022989"/>
    </source>
</evidence>
<dbReference type="eggNOG" id="COG1651">
    <property type="taxonomic scope" value="Bacteria"/>
</dbReference>
<dbReference type="STRING" id="452637.Oter_2257"/>
<dbReference type="RefSeq" id="WP_012375077.1">
    <property type="nucleotide sequence ID" value="NC_010571.1"/>
</dbReference>
<dbReference type="Proteomes" id="UP000007013">
    <property type="component" value="Chromosome"/>
</dbReference>
<evidence type="ECO:0000256" key="2">
    <source>
        <dbReference type="ARBA" id="ARBA00006214"/>
    </source>
</evidence>
<evidence type="ECO:0000313" key="12">
    <source>
        <dbReference type="EMBL" id="ACB75540.1"/>
    </source>
</evidence>
<reference evidence="12 13" key="1">
    <citation type="journal article" date="2011" name="J. Bacteriol.">
        <title>Genome sequence of the verrucomicrobium Opitutus terrae PB90-1, an abundant inhabitant of rice paddy soil ecosystems.</title>
        <authorList>
            <person name="van Passel M.W."/>
            <person name="Kant R."/>
            <person name="Palva A."/>
            <person name="Copeland A."/>
            <person name="Lucas S."/>
            <person name="Lapidus A."/>
            <person name="Glavina del Rio T."/>
            <person name="Pitluck S."/>
            <person name="Goltsman E."/>
            <person name="Clum A."/>
            <person name="Sun H."/>
            <person name="Schmutz J."/>
            <person name="Larimer F.W."/>
            <person name="Land M.L."/>
            <person name="Hauser L."/>
            <person name="Kyrpides N."/>
            <person name="Mikhailova N."/>
            <person name="Richardson P.P."/>
            <person name="Janssen P.H."/>
            <person name="de Vos W.M."/>
            <person name="Smidt H."/>
        </authorList>
    </citation>
    <scope>NUCLEOTIDE SEQUENCE [LARGE SCALE GENOMIC DNA]</scope>
    <source>
        <strain evidence="13">DSM 11246 / JCM 15787 / PB90-1</strain>
    </source>
</reference>
<dbReference type="GO" id="GO:0016020">
    <property type="term" value="C:membrane"/>
    <property type="evidence" value="ECO:0007669"/>
    <property type="project" value="UniProtKB-SubCell"/>
</dbReference>
<keyword evidence="6" id="KW-0560">Oxidoreductase</keyword>
<evidence type="ECO:0000256" key="8">
    <source>
        <dbReference type="ARBA" id="ARBA00023157"/>
    </source>
</evidence>
<evidence type="ECO:0000313" key="13">
    <source>
        <dbReference type="Proteomes" id="UP000007013"/>
    </source>
</evidence>
<accession>B1ZPT7</accession>
<dbReference type="Gene3D" id="3.40.30.10">
    <property type="entry name" value="Glutaredoxin"/>
    <property type="match status" value="1"/>
</dbReference>
<dbReference type="AlphaFoldDB" id="B1ZPT7"/>
<keyword evidence="3 10" id="KW-0812">Transmembrane</keyword>
<dbReference type="InterPro" id="IPR036249">
    <property type="entry name" value="Thioredoxin-like_sf"/>
</dbReference>
<dbReference type="GO" id="GO:0016491">
    <property type="term" value="F:oxidoreductase activity"/>
    <property type="evidence" value="ECO:0007669"/>
    <property type="project" value="UniProtKB-KW"/>
</dbReference>
<comment type="similarity">
    <text evidence="2">Belongs to the VKOR family.</text>
</comment>
<dbReference type="HOGENOM" id="CLU_585093_0_0_0"/>
<keyword evidence="7 10" id="KW-0472">Membrane</keyword>
<evidence type="ECO:0000256" key="7">
    <source>
        <dbReference type="ARBA" id="ARBA00023136"/>
    </source>
</evidence>
<evidence type="ECO:0000256" key="9">
    <source>
        <dbReference type="ARBA" id="ARBA00023284"/>
    </source>
</evidence>
<dbReference type="GO" id="GO:0048038">
    <property type="term" value="F:quinone binding"/>
    <property type="evidence" value="ECO:0007669"/>
    <property type="project" value="UniProtKB-KW"/>
</dbReference>
<dbReference type="Pfam" id="PF07884">
    <property type="entry name" value="VKOR"/>
    <property type="match status" value="1"/>
</dbReference>
<feature type="transmembrane region" description="Helical" evidence="10">
    <location>
        <begin position="102"/>
        <end position="121"/>
    </location>
</feature>
<dbReference type="SUPFAM" id="SSF52833">
    <property type="entry name" value="Thioredoxin-like"/>
    <property type="match status" value="1"/>
</dbReference>
<dbReference type="CDD" id="cd10546">
    <property type="entry name" value="VKOR"/>
    <property type="match status" value="1"/>
</dbReference>
<comment type="subcellular location">
    <subcellularLocation>
        <location evidence="1">Membrane</location>
        <topology evidence="1">Multi-pass membrane protein</topology>
    </subcellularLocation>
</comment>
<dbReference type="InterPro" id="IPR012932">
    <property type="entry name" value="VKOR"/>
</dbReference>
<dbReference type="EMBL" id="CP001032">
    <property type="protein sequence ID" value="ACB75540.1"/>
    <property type="molecule type" value="Genomic_DNA"/>
</dbReference>
<evidence type="ECO:0000259" key="11">
    <source>
        <dbReference type="SMART" id="SM00756"/>
    </source>
</evidence>
<keyword evidence="5 10" id="KW-1133">Transmembrane helix</keyword>
<keyword evidence="4" id="KW-0874">Quinone</keyword>
<name>B1ZPT7_OPITP</name>
<keyword evidence="13" id="KW-1185">Reference proteome</keyword>
<feature type="transmembrane region" description="Helical" evidence="10">
    <location>
        <begin position="199"/>
        <end position="219"/>
    </location>
</feature>
<dbReference type="eggNOG" id="COG4243">
    <property type="taxonomic scope" value="Bacteria"/>
</dbReference>
<evidence type="ECO:0000256" key="10">
    <source>
        <dbReference type="SAM" id="Phobius"/>
    </source>
</evidence>